<dbReference type="Pfam" id="PF04738">
    <property type="entry name" value="Lant_dehydr_N"/>
    <property type="match status" value="2"/>
</dbReference>
<evidence type="ECO:0000313" key="3">
    <source>
        <dbReference type="Proteomes" id="UP001592531"/>
    </source>
</evidence>
<name>A0ABV6VYG7_9ACTN</name>
<reference evidence="2 3" key="1">
    <citation type="submission" date="2024-09" db="EMBL/GenBank/DDBJ databases">
        <authorList>
            <person name="Lee S.D."/>
        </authorList>
    </citation>
    <scope>NUCLEOTIDE SEQUENCE [LARGE SCALE GENOMIC DNA]</scope>
    <source>
        <strain evidence="2 3">N8-3</strain>
    </source>
</reference>
<feature type="domain" description="Lantibiotic dehydratase N-terminal" evidence="1">
    <location>
        <begin position="50"/>
        <end position="248"/>
    </location>
</feature>
<evidence type="ECO:0000259" key="1">
    <source>
        <dbReference type="Pfam" id="PF04738"/>
    </source>
</evidence>
<dbReference type="InterPro" id="IPR006827">
    <property type="entry name" value="Lant_deHydtase_N"/>
</dbReference>
<organism evidence="2 3">
    <name type="scientific">Streptacidiphilus cavernicola</name>
    <dbReference type="NCBI Taxonomy" id="3342716"/>
    <lineage>
        <taxon>Bacteria</taxon>
        <taxon>Bacillati</taxon>
        <taxon>Actinomycetota</taxon>
        <taxon>Actinomycetes</taxon>
        <taxon>Kitasatosporales</taxon>
        <taxon>Streptomycetaceae</taxon>
        <taxon>Streptacidiphilus</taxon>
    </lineage>
</organism>
<sequence>MTRRRANLYQVTGEGMLRAAVSLTPPPMPAWPGPGAPAERWRAWLSVVWADDAFRQAVCGASLVLSDQIGAILEGRWRTERRVRRVGLAVARYAIRYAGRSTPYGLFAGVTSVAFSDAAAVRFGTEHTVVSRPDPSALDAAISACEADPEIMDNITVCVTDLARQRGGRLHIPADAASEFSIAMTPPVALILEAARAPIAYSSLVDKLAADFPDTSPLQRSALVAELLKVRLLRSELRAPATAPDPTPVLPVAQWSALARASDLRLDATVVLPQAVALEAATAATVLTRLARHPNGTPAWQRYAQQFAERYGEGVEVGVELLTDPEQGLGFPDGFGLVSEPPRPMSLRDRLLLDLAGTAALEGVRSVSLTGAQIEQLEAAAGDPPALTPPHLELCAQVEARSTHALDRGDFRLRVSTVSRAAGAMTGRFWHLFPPTGPLPSQLPTVEPGADLAQLSFHPSRVPAGLLTRAPQVLPTVVSVGEFRHPSDMVLFARDLAVGMRGGRLYLTRAGTGTPLELIAPTAINFLWNHHTPPLARFLAEISRAATPQVTWFDWGVAWALPATPELRYRRTTLVAARWKLRAGTLPGRTASLDQWSGQLHAWMERCGVPSRVLLTEDDQQLPLDLNQDMHLDLLRNELSAAPGDVVVLHQAPPPDADGWIDGRAHSLIVPLGARS</sequence>
<comment type="caution">
    <text evidence="2">The sequence shown here is derived from an EMBL/GenBank/DDBJ whole genome shotgun (WGS) entry which is preliminary data.</text>
</comment>
<accession>A0ABV6VYG7</accession>
<dbReference type="RefSeq" id="WP_380537554.1">
    <property type="nucleotide sequence ID" value="NZ_JBHFAB010000013.1"/>
</dbReference>
<evidence type="ECO:0000313" key="2">
    <source>
        <dbReference type="EMBL" id="MFC1418758.1"/>
    </source>
</evidence>
<feature type="domain" description="Lantibiotic dehydratase N-terminal" evidence="1">
    <location>
        <begin position="261"/>
        <end position="635"/>
    </location>
</feature>
<protein>
    <submittedName>
        <fullName evidence="2">Lantibiotic dehydratase family protein</fullName>
    </submittedName>
</protein>
<keyword evidence="3" id="KW-1185">Reference proteome</keyword>
<dbReference type="EMBL" id="JBHFAB010000013">
    <property type="protein sequence ID" value="MFC1418758.1"/>
    <property type="molecule type" value="Genomic_DNA"/>
</dbReference>
<proteinExistence type="predicted"/>
<dbReference type="Proteomes" id="UP001592531">
    <property type="component" value="Unassembled WGS sequence"/>
</dbReference>
<gene>
    <name evidence="2" type="ORF">ACEZDE_19275</name>
</gene>